<organism evidence="7 8">
    <name type="scientific">Carnegiea gigantea</name>
    <dbReference type="NCBI Taxonomy" id="171969"/>
    <lineage>
        <taxon>Eukaryota</taxon>
        <taxon>Viridiplantae</taxon>
        <taxon>Streptophyta</taxon>
        <taxon>Embryophyta</taxon>
        <taxon>Tracheophyta</taxon>
        <taxon>Spermatophyta</taxon>
        <taxon>Magnoliopsida</taxon>
        <taxon>eudicotyledons</taxon>
        <taxon>Gunneridae</taxon>
        <taxon>Pentapetalae</taxon>
        <taxon>Caryophyllales</taxon>
        <taxon>Cactineae</taxon>
        <taxon>Cactaceae</taxon>
        <taxon>Cactoideae</taxon>
        <taxon>Echinocereeae</taxon>
        <taxon>Carnegiea</taxon>
    </lineage>
</organism>
<dbReference type="InterPro" id="IPR036282">
    <property type="entry name" value="Glutathione-S-Trfase_C_sf"/>
</dbReference>
<comment type="caution">
    <text evidence="7">The sequence shown here is derived from an EMBL/GenBank/DDBJ whole genome shotgun (WGS) entry which is preliminary data.</text>
</comment>
<dbReference type="InterPro" id="IPR040079">
    <property type="entry name" value="Glutathione_S-Trfase"/>
</dbReference>
<dbReference type="GO" id="GO:0006749">
    <property type="term" value="P:glutathione metabolic process"/>
    <property type="evidence" value="ECO:0007669"/>
    <property type="project" value="InterPro"/>
</dbReference>
<dbReference type="InterPro" id="IPR004046">
    <property type="entry name" value="GST_C"/>
</dbReference>
<reference evidence="7" key="1">
    <citation type="submission" date="2022-04" db="EMBL/GenBank/DDBJ databases">
        <title>Carnegiea gigantea Genome sequencing and assembly v2.</title>
        <authorList>
            <person name="Copetti D."/>
            <person name="Sanderson M.J."/>
            <person name="Burquez A."/>
            <person name="Wojciechowski M.F."/>
        </authorList>
    </citation>
    <scope>NUCLEOTIDE SEQUENCE</scope>
    <source>
        <strain evidence="7">SGP5-SGP5p</strain>
        <tissue evidence="7">Aerial part</tissue>
    </source>
</reference>
<dbReference type="Gene3D" id="1.20.1050.10">
    <property type="match status" value="1"/>
</dbReference>
<evidence type="ECO:0000256" key="1">
    <source>
        <dbReference type="ARBA" id="ARBA00012452"/>
    </source>
</evidence>
<evidence type="ECO:0000256" key="2">
    <source>
        <dbReference type="ARBA" id="ARBA00022679"/>
    </source>
</evidence>
<dbReference type="Proteomes" id="UP001153076">
    <property type="component" value="Unassembled WGS sequence"/>
</dbReference>
<sequence>MANVGDHEVILLNAWQSPFGARVPVLIHNRKPICDSLNIVEYIDHVWKGKSCPSLFPDDPYERAQTRFWANFIDQKIYANIRKIWLSKTDAEVGKKELIESLKTLEKELEERTYYGGDKFGVVDIALVGFYTRFCTAETTGGFKLKEECPKLVAWAKRCMQRESVLHSLPDPHNMLGFSLQLKHKLAVD</sequence>
<keyword evidence="8" id="KW-1185">Reference proteome</keyword>
<dbReference type="PANTHER" id="PTHR11260">
    <property type="entry name" value="GLUTATHIONE S-TRANSFERASE, GST, SUPERFAMILY, GST DOMAIN CONTAINING"/>
    <property type="match status" value="1"/>
</dbReference>
<feature type="domain" description="GST C-terminal" evidence="6">
    <location>
        <begin position="59"/>
        <end position="178"/>
    </location>
</feature>
<dbReference type="Gene3D" id="3.40.30.10">
    <property type="entry name" value="Glutaredoxin"/>
    <property type="match status" value="1"/>
</dbReference>
<dbReference type="OrthoDB" id="202840at2759"/>
<gene>
    <name evidence="7" type="ORF">Cgig2_029007</name>
</gene>
<dbReference type="InterPro" id="IPR004045">
    <property type="entry name" value="Glutathione_S-Trfase_N"/>
</dbReference>
<comment type="similarity">
    <text evidence="4">Belongs to the GST superfamily.</text>
</comment>
<feature type="domain" description="GST N-terminal" evidence="5">
    <location>
        <begin position="1"/>
        <end position="51"/>
    </location>
</feature>
<dbReference type="AlphaFoldDB" id="A0A9Q1Q8J7"/>
<proteinExistence type="inferred from homology"/>
<dbReference type="InterPro" id="IPR036249">
    <property type="entry name" value="Thioredoxin-like_sf"/>
</dbReference>
<dbReference type="InterPro" id="IPR045073">
    <property type="entry name" value="Omega/Tau-like"/>
</dbReference>
<dbReference type="CDD" id="cd03185">
    <property type="entry name" value="GST_C_Tau"/>
    <property type="match status" value="1"/>
</dbReference>
<dbReference type="Pfam" id="PF02798">
    <property type="entry name" value="GST_N"/>
    <property type="match status" value="1"/>
</dbReference>
<evidence type="ECO:0000256" key="3">
    <source>
        <dbReference type="ARBA" id="ARBA00047960"/>
    </source>
</evidence>
<dbReference type="PANTHER" id="PTHR11260:SF773">
    <property type="entry name" value="GLUTATHIONE S-TRANSFERASE U26"/>
    <property type="match status" value="1"/>
</dbReference>
<dbReference type="InterPro" id="IPR010987">
    <property type="entry name" value="Glutathione-S-Trfase_C-like"/>
</dbReference>
<comment type="catalytic activity">
    <reaction evidence="3">
        <text>RX + glutathione = an S-substituted glutathione + a halide anion + H(+)</text>
        <dbReference type="Rhea" id="RHEA:16437"/>
        <dbReference type="ChEBI" id="CHEBI:15378"/>
        <dbReference type="ChEBI" id="CHEBI:16042"/>
        <dbReference type="ChEBI" id="CHEBI:17792"/>
        <dbReference type="ChEBI" id="CHEBI:57925"/>
        <dbReference type="ChEBI" id="CHEBI:90779"/>
        <dbReference type="EC" id="2.5.1.18"/>
    </reaction>
</comment>
<accession>A0A9Q1Q8J7</accession>
<dbReference type="GO" id="GO:0004364">
    <property type="term" value="F:glutathione transferase activity"/>
    <property type="evidence" value="ECO:0007669"/>
    <property type="project" value="UniProtKB-EC"/>
</dbReference>
<dbReference type="PROSITE" id="PS50405">
    <property type="entry name" value="GST_CTER"/>
    <property type="match status" value="1"/>
</dbReference>
<evidence type="ECO:0000313" key="8">
    <source>
        <dbReference type="Proteomes" id="UP001153076"/>
    </source>
</evidence>
<keyword evidence="2" id="KW-0808">Transferase</keyword>
<dbReference type="EC" id="2.5.1.18" evidence="1"/>
<dbReference type="EMBL" id="JAKOGI010000629">
    <property type="protein sequence ID" value="KAJ8432166.1"/>
    <property type="molecule type" value="Genomic_DNA"/>
</dbReference>
<dbReference type="InterPro" id="IPR045074">
    <property type="entry name" value="GST_C_Tau"/>
</dbReference>
<dbReference type="Pfam" id="PF00043">
    <property type="entry name" value="GST_C"/>
    <property type="match status" value="1"/>
</dbReference>
<evidence type="ECO:0000259" key="6">
    <source>
        <dbReference type="PROSITE" id="PS50405"/>
    </source>
</evidence>
<evidence type="ECO:0000259" key="5">
    <source>
        <dbReference type="PROSITE" id="PS50404"/>
    </source>
</evidence>
<dbReference type="SFLD" id="SFLDG00358">
    <property type="entry name" value="Main_(cytGST)"/>
    <property type="match status" value="1"/>
</dbReference>
<name>A0A9Q1Q8J7_9CARY</name>
<dbReference type="PROSITE" id="PS50404">
    <property type="entry name" value="GST_NTER"/>
    <property type="match status" value="1"/>
</dbReference>
<dbReference type="SFLD" id="SFLDS00019">
    <property type="entry name" value="Glutathione_Transferase_(cytos"/>
    <property type="match status" value="1"/>
</dbReference>
<dbReference type="GO" id="GO:0005737">
    <property type="term" value="C:cytoplasm"/>
    <property type="evidence" value="ECO:0007669"/>
    <property type="project" value="TreeGrafter"/>
</dbReference>
<dbReference type="SUPFAM" id="SSF47616">
    <property type="entry name" value="GST C-terminal domain-like"/>
    <property type="match status" value="1"/>
</dbReference>
<evidence type="ECO:0000256" key="4">
    <source>
        <dbReference type="RuleBase" id="RU003494"/>
    </source>
</evidence>
<evidence type="ECO:0000313" key="7">
    <source>
        <dbReference type="EMBL" id="KAJ8432166.1"/>
    </source>
</evidence>
<protein>
    <recommendedName>
        <fullName evidence="1">glutathione transferase</fullName>
        <ecNumber evidence="1">2.5.1.18</ecNumber>
    </recommendedName>
</protein>
<dbReference type="SUPFAM" id="SSF52833">
    <property type="entry name" value="Thioredoxin-like"/>
    <property type="match status" value="1"/>
</dbReference>